<evidence type="ECO:0000313" key="12">
    <source>
        <dbReference type="EMBL" id="NHC13405.1"/>
    </source>
</evidence>
<evidence type="ECO:0000256" key="1">
    <source>
        <dbReference type="ARBA" id="ARBA00004651"/>
    </source>
</evidence>
<dbReference type="InterPro" id="IPR018422">
    <property type="entry name" value="Cation/H_exchanger_CPA1"/>
</dbReference>
<dbReference type="Pfam" id="PF00999">
    <property type="entry name" value="Na_H_Exchanger"/>
    <property type="match status" value="1"/>
</dbReference>
<evidence type="ECO:0000256" key="3">
    <source>
        <dbReference type="ARBA" id="ARBA00022475"/>
    </source>
</evidence>
<feature type="transmembrane region" description="Helical" evidence="10">
    <location>
        <begin position="70"/>
        <end position="92"/>
    </location>
</feature>
<dbReference type="PANTHER" id="PTHR10110:SF86">
    <property type="entry name" value="SODIUM_HYDROGEN EXCHANGER 7"/>
    <property type="match status" value="1"/>
</dbReference>
<evidence type="ECO:0000256" key="5">
    <source>
        <dbReference type="ARBA" id="ARBA00022989"/>
    </source>
</evidence>
<keyword evidence="3 10" id="KW-1003">Cell membrane</keyword>
<keyword evidence="10" id="KW-0050">Antiport</keyword>
<dbReference type="InterPro" id="IPR004705">
    <property type="entry name" value="Cation/H_exchanger_CPA1_bac"/>
</dbReference>
<comment type="caution">
    <text evidence="12">The sequence shown here is derived from an EMBL/GenBank/DDBJ whole genome shotgun (WGS) entry which is preliminary data.</text>
</comment>
<evidence type="ECO:0000256" key="7">
    <source>
        <dbReference type="ARBA" id="ARBA00023065"/>
    </source>
</evidence>
<dbReference type="PROSITE" id="PS50271">
    <property type="entry name" value="ZF_UBP"/>
    <property type="match status" value="1"/>
</dbReference>
<dbReference type="Pfam" id="PF02148">
    <property type="entry name" value="zf-UBP"/>
    <property type="match status" value="1"/>
</dbReference>
<dbReference type="InterPro" id="IPR013083">
    <property type="entry name" value="Znf_RING/FYVE/PHD"/>
</dbReference>
<dbReference type="EMBL" id="JAANNP010000002">
    <property type="protein sequence ID" value="NHC13405.1"/>
    <property type="molecule type" value="Genomic_DNA"/>
</dbReference>
<organism evidence="12 13">
    <name type="scientific">Motilibacter deserti</name>
    <dbReference type="NCBI Taxonomy" id="2714956"/>
    <lineage>
        <taxon>Bacteria</taxon>
        <taxon>Bacillati</taxon>
        <taxon>Actinomycetota</taxon>
        <taxon>Actinomycetes</taxon>
        <taxon>Motilibacterales</taxon>
        <taxon>Motilibacteraceae</taxon>
        <taxon>Motilibacter</taxon>
    </lineage>
</organism>
<feature type="transmembrane region" description="Helical" evidence="10">
    <location>
        <begin position="197"/>
        <end position="220"/>
    </location>
</feature>
<comment type="subcellular location">
    <subcellularLocation>
        <location evidence="1 10">Cell membrane</location>
        <topology evidence="1 10">Multi-pass membrane protein</topology>
    </subcellularLocation>
</comment>
<keyword evidence="2 10" id="KW-0813">Transport</keyword>
<feature type="transmembrane region" description="Helical" evidence="10">
    <location>
        <begin position="392"/>
        <end position="413"/>
    </location>
</feature>
<dbReference type="Proteomes" id="UP000800981">
    <property type="component" value="Unassembled WGS sequence"/>
</dbReference>
<comment type="similarity">
    <text evidence="10">Belongs to the monovalent cation:proton antiporter 1 (CPA1) transporter (TC 2.A.36) family.</text>
</comment>
<keyword evidence="5 10" id="KW-1133">Transmembrane helix</keyword>
<reference evidence="12 13" key="1">
    <citation type="submission" date="2020-03" db="EMBL/GenBank/DDBJ databases">
        <title>Two novel Motilibacter sp.</title>
        <authorList>
            <person name="Liu S."/>
        </authorList>
    </citation>
    <scope>NUCLEOTIDE SEQUENCE [LARGE SCALE GENOMIC DNA]</scope>
    <source>
        <strain evidence="12 13">E257</strain>
    </source>
</reference>
<dbReference type="InterPro" id="IPR001607">
    <property type="entry name" value="Znf_UBP"/>
</dbReference>
<gene>
    <name evidence="12" type="ORF">G9H71_06375</name>
</gene>
<evidence type="ECO:0000256" key="4">
    <source>
        <dbReference type="ARBA" id="ARBA00022692"/>
    </source>
</evidence>
<dbReference type="SUPFAM" id="SSF57850">
    <property type="entry name" value="RING/U-box"/>
    <property type="match status" value="1"/>
</dbReference>
<feature type="domain" description="UBP-type" evidence="11">
    <location>
        <begin position="560"/>
        <end position="644"/>
    </location>
</feature>
<keyword evidence="9 10" id="KW-0739">Sodium transport</keyword>
<dbReference type="Gene3D" id="6.10.140.1330">
    <property type="match status" value="1"/>
</dbReference>
<feature type="transmembrane region" description="Helical" evidence="10">
    <location>
        <begin position="99"/>
        <end position="121"/>
    </location>
</feature>
<feature type="transmembrane region" description="Helical" evidence="10">
    <location>
        <begin position="318"/>
        <end position="341"/>
    </location>
</feature>
<comment type="caution">
    <text evidence="10">Lacks conserved residue(s) required for the propagation of feature annotation.</text>
</comment>
<keyword evidence="7 10" id="KW-0406">Ion transport</keyword>
<keyword evidence="8 10" id="KW-0472">Membrane</keyword>
<feature type="transmembrane region" description="Helical" evidence="10">
    <location>
        <begin position="42"/>
        <end position="58"/>
    </location>
</feature>
<evidence type="ECO:0000256" key="6">
    <source>
        <dbReference type="ARBA" id="ARBA00023053"/>
    </source>
</evidence>
<protein>
    <submittedName>
        <fullName evidence="12">Na+/H+ antiporter</fullName>
    </submittedName>
</protein>
<name>A0ABX0GSD2_9ACTN</name>
<dbReference type="InterPro" id="IPR006153">
    <property type="entry name" value="Cation/H_exchanger_TM"/>
</dbReference>
<accession>A0ABX0GSD2</accession>
<evidence type="ECO:0000256" key="2">
    <source>
        <dbReference type="ARBA" id="ARBA00022448"/>
    </source>
</evidence>
<dbReference type="Gene3D" id="3.30.40.10">
    <property type="entry name" value="Zinc/RING finger domain, C3HC4 (zinc finger)"/>
    <property type="match status" value="1"/>
</dbReference>
<keyword evidence="6 10" id="KW-0915">Sodium</keyword>
<evidence type="ECO:0000256" key="10">
    <source>
        <dbReference type="RuleBase" id="RU366002"/>
    </source>
</evidence>
<proteinExistence type="inferred from homology"/>
<evidence type="ECO:0000256" key="8">
    <source>
        <dbReference type="ARBA" id="ARBA00023136"/>
    </source>
</evidence>
<evidence type="ECO:0000259" key="11">
    <source>
        <dbReference type="PROSITE" id="PS50271"/>
    </source>
</evidence>
<dbReference type="NCBIfam" id="TIGR00831">
    <property type="entry name" value="a_cpa1"/>
    <property type="match status" value="1"/>
</dbReference>
<keyword evidence="4 10" id="KW-0812">Transmembrane</keyword>
<sequence length="644" mass="68927">MPRRDGRSRPVPGEVGVESHSDVLLLVVGVAAAYGLARRVGVLPPLLLTVVGVVVSYVPGVPDYHLEPEVVLALFLPPLLYSAAISTSLPSFKRNLRPIALLAVGLVVFTTLSVGFVLHWVLPEIPLAAALALGAVVAPPDAVAATAVARQTGLPRRLVSLLEGESLVNDATALTILSVASAAIVDPGTPGPVDVAWEFLVASVGGVVVGVAVAYAIALVRRHVDEPLMSSTLSLVTPFAAWALAEEIHSSGVLAVVVAGLILGHKSPQLLSAEARLQQRAIWETVEFLLQGVLFALVGLQLPFLVEQLDEDLSTVVTATLVVVGVVLLARPVWVFPATYLTRLVPRVRHNDPPPTPKVPAVISWAGMRGAVSLAAALSLEEETPHRELLVFVTFVVIAVTLVGQGATLPMLIRRLRIEGPDPVQDALQEASVKQDAVRAAEEALDRLVAEHPLPHGVEERLRQGADHRAMAAWERLGAGGGAHAPGEEAVETPSEAYRRVRHAMLVAERDVLVKARDEGRIDDEVMQAVLRDLDLEETLLSGVDERRGGRRQESTVLMDACEHLATAPADAVPSTTQGCEDCLREGTAWVHLRLCLGCGHVGCCDSSPRRHATKHWQTDAHPVIRSFEPGEDWRWCYADEVVS</sequence>
<comment type="function">
    <text evidence="10">Na(+)/H(+) antiporter that extrudes sodium in exchange for external protons.</text>
</comment>
<evidence type="ECO:0000313" key="13">
    <source>
        <dbReference type="Proteomes" id="UP000800981"/>
    </source>
</evidence>
<feature type="transmembrane region" description="Helical" evidence="10">
    <location>
        <begin position="288"/>
        <end position="306"/>
    </location>
</feature>
<keyword evidence="13" id="KW-1185">Reference proteome</keyword>
<evidence type="ECO:0000256" key="9">
    <source>
        <dbReference type="ARBA" id="ARBA00023201"/>
    </source>
</evidence>
<dbReference type="PANTHER" id="PTHR10110">
    <property type="entry name" value="SODIUM/HYDROGEN EXCHANGER"/>
    <property type="match status" value="1"/>
</dbReference>